<dbReference type="Proteomes" id="UP000054498">
    <property type="component" value="Unassembled WGS sequence"/>
</dbReference>
<gene>
    <name evidence="2" type="ORF">MNEG_9574</name>
</gene>
<reference evidence="2 3" key="1">
    <citation type="journal article" date="2013" name="BMC Genomics">
        <title>Reconstruction of the lipid metabolism for the microalga Monoraphidium neglectum from its genome sequence reveals characteristics suitable for biofuel production.</title>
        <authorList>
            <person name="Bogen C."/>
            <person name="Al-Dilaimi A."/>
            <person name="Albersmeier A."/>
            <person name="Wichmann J."/>
            <person name="Grundmann M."/>
            <person name="Rupp O."/>
            <person name="Lauersen K.J."/>
            <person name="Blifernez-Klassen O."/>
            <person name="Kalinowski J."/>
            <person name="Goesmann A."/>
            <person name="Mussgnug J.H."/>
            <person name="Kruse O."/>
        </authorList>
    </citation>
    <scope>NUCLEOTIDE SEQUENCE [LARGE SCALE GENOMIC DNA]</scope>
    <source>
        <strain evidence="2 3">SAG 48.87</strain>
    </source>
</reference>
<evidence type="ECO:0000313" key="2">
    <source>
        <dbReference type="EMBL" id="KIY98389.1"/>
    </source>
</evidence>
<dbReference type="RefSeq" id="XP_013897409.1">
    <property type="nucleotide sequence ID" value="XM_014041955.1"/>
</dbReference>
<dbReference type="EMBL" id="KK102201">
    <property type="protein sequence ID" value="KIY98389.1"/>
    <property type="molecule type" value="Genomic_DNA"/>
</dbReference>
<protein>
    <recommendedName>
        <fullName evidence="4">Gamma-glutamylcyclotransferase</fullName>
    </recommendedName>
</protein>
<dbReference type="GeneID" id="25742449"/>
<accession>A0A0D2M492</accession>
<proteinExistence type="predicted"/>
<feature type="signal peptide" evidence="1">
    <location>
        <begin position="1"/>
        <end position="20"/>
    </location>
</feature>
<keyword evidence="3" id="KW-1185">Reference proteome</keyword>
<evidence type="ECO:0000256" key="1">
    <source>
        <dbReference type="SAM" id="SignalP"/>
    </source>
</evidence>
<name>A0A0D2M492_9CHLO</name>
<dbReference type="KEGG" id="mng:MNEG_9574"/>
<keyword evidence="1" id="KW-0732">Signal</keyword>
<dbReference type="OrthoDB" id="544697at2759"/>
<evidence type="ECO:0000313" key="3">
    <source>
        <dbReference type="Proteomes" id="UP000054498"/>
    </source>
</evidence>
<organism evidence="2 3">
    <name type="scientific">Monoraphidium neglectum</name>
    <dbReference type="NCBI Taxonomy" id="145388"/>
    <lineage>
        <taxon>Eukaryota</taxon>
        <taxon>Viridiplantae</taxon>
        <taxon>Chlorophyta</taxon>
        <taxon>core chlorophytes</taxon>
        <taxon>Chlorophyceae</taxon>
        <taxon>CS clade</taxon>
        <taxon>Sphaeropleales</taxon>
        <taxon>Selenastraceae</taxon>
        <taxon>Monoraphidium</taxon>
    </lineage>
</organism>
<sequence length="326" mass="34992">MRAAAVTLLVLALAFAPAQASLRRALTAPAPAKAKANASPAAKPAVAAAPPKANGPTKQAEKLYFIFGYGSLLNWASTVRSNCGLTGLSEDNIAALEKLLDIGGVDFNKVLNACTVKRPRAVRVKGLERGWYERITNAKSTPGNPFPGSAFNVMWTSLGAVEKPGAYSTGLVYEVTEQAYKNTVARESGYKLLPLRVSDIAVLSGAKIPKDAVVTAFVSYKSVTPAADAPVPLSYIDVWLGGAIDLQKQYNLTGDAYAKGSPGGYKSFVEETLKTTSAWTRYIINDRDQALRPFGETRNVAQIDDSLYKFVDHKNLAGMRFLGQPW</sequence>
<dbReference type="AlphaFoldDB" id="A0A0D2M492"/>
<feature type="chain" id="PRO_5002258473" description="Gamma-glutamylcyclotransferase" evidence="1">
    <location>
        <begin position="21"/>
        <end position="326"/>
    </location>
</feature>
<evidence type="ECO:0008006" key="4">
    <source>
        <dbReference type="Google" id="ProtNLM"/>
    </source>
</evidence>